<dbReference type="InterPro" id="IPR022742">
    <property type="entry name" value="Hydrolase_4"/>
</dbReference>
<evidence type="ECO:0000313" key="2">
    <source>
        <dbReference type="EMBL" id="GGO72961.1"/>
    </source>
</evidence>
<dbReference type="PANTHER" id="PTHR39624:SF2">
    <property type="entry name" value="OSMC-LIKE PROTEIN"/>
    <property type="match status" value="1"/>
</dbReference>
<name>A0A917Z1Z1_9ALTE</name>
<accession>A0A917Z1Z1</accession>
<dbReference type="InterPro" id="IPR015946">
    <property type="entry name" value="KH_dom-like_a/b"/>
</dbReference>
<reference evidence="2" key="2">
    <citation type="submission" date="2020-09" db="EMBL/GenBank/DDBJ databases">
        <authorList>
            <person name="Sun Q."/>
            <person name="Zhou Y."/>
        </authorList>
    </citation>
    <scope>NUCLEOTIDE SEQUENCE</scope>
    <source>
        <strain evidence="2">CGMCC 1.7086</strain>
    </source>
</reference>
<dbReference type="InterPro" id="IPR003718">
    <property type="entry name" value="OsmC/Ohr_fam"/>
</dbReference>
<feature type="domain" description="Serine aminopeptidase S33" evidence="1">
    <location>
        <begin position="41"/>
        <end position="159"/>
    </location>
</feature>
<dbReference type="PANTHER" id="PTHR39624">
    <property type="entry name" value="PROTEIN INVOLVED IN RIMO-MEDIATED BETA-METHYLTHIOLATION OF RIBOSOMAL PROTEIN S12 YCAO"/>
    <property type="match status" value="1"/>
</dbReference>
<dbReference type="Gene3D" id="3.40.50.1820">
    <property type="entry name" value="alpha/beta hydrolase"/>
    <property type="match status" value="1"/>
</dbReference>
<dbReference type="Proteomes" id="UP000606935">
    <property type="component" value="Unassembled WGS sequence"/>
</dbReference>
<reference evidence="2" key="1">
    <citation type="journal article" date="2014" name="Int. J. Syst. Evol. Microbiol.">
        <title>Complete genome sequence of Corynebacterium casei LMG S-19264T (=DSM 44701T), isolated from a smear-ripened cheese.</title>
        <authorList>
            <consortium name="US DOE Joint Genome Institute (JGI-PGF)"/>
            <person name="Walter F."/>
            <person name="Albersmeier A."/>
            <person name="Kalinowski J."/>
            <person name="Ruckert C."/>
        </authorList>
    </citation>
    <scope>NUCLEOTIDE SEQUENCE</scope>
    <source>
        <strain evidence="2">CGMCC 1.7086</strain>
    </source>
</reference>
<keyword evidence="3" id="KW-1185">Reference proteome</keyword>
<sequence>MRTDITFDYLGTSINALMELPGGDTKGYALLVHCFSCDQQSTAASTISLALNAQGIGVMRVDLTGLGNQDGDPANPNFAASIDTLLAAVDFLRCHYQAPFLLIGHSLGGAAVLAMAGKVSQATAIVTLGAPHSAAPVARHFVDSLLQMHKQAQVNMHLHNQSFKIKKPFLDEINRYQGAYLSELTKALLIIHAPLDDQVPISEAEKIFHDARHPKSLIALPHADHLLTRTEDARYVGETIASWASGYLRTPEKGSTEGLVRVEEQNHKMTLAITSDNHHWLADEPLSAGGDDQGPDPYAHLLAALGACTVMTLRMYANRKQWPLDNVWVELRHKPLTQSAQQQQQATQTIQRTIYVQGALDTAQQKRLVEIANRCPVYRTLMNPLQIHTDICAESAWQRASKDSKNPPA</sequence>
<dbReference type="InterPro" id="IPR036102">
    <property type="entry name" value="OsmC/Ohrsf"/>
</dbReference>
<comment type="caution">
    <text evidence="2">The sequence shown here is derived from an EMBL/GenBank/DDBJ whole genome shotgun (WGS) entry which is preliminary data.</text>
</comment>
<dbReference type="AlphaFoldDB" id="A0A917Z1Z1"/>
<dbReference type="Gene3D" id="3.30.300.20">
    <property type="match status" value="1"/>
</dbReference>
<dbReference type="Pfam" id="PF12146">
    <property type="entry name" value="Hydrolase_4"/>
    <property type="match status" value="1"/>
</dbReference>
<gene>
    <name evidence="2" type="ORF">GCM10010982_32360</name>
</gene>
<dbReference type="Pfam" id="PF02566">
    <property type="entry name" value="OsmC"/>
    <property type="match status" value="1"/>
</dbReference>
<dbReference type="SUPFAM" id="SSF82784">
    <property type="entry name" value="OsmC-like"/>
    <property type="match status" value="1"/>
</dbReference>
<dbReference type="SUPFAM" id="SSF53474">
    <property type="entry name" value="alpha/beta-Hydrolases"/>
    <property type="match status" value="1"/>
</dbReference>
<dbReference type="RefSeq" id="WP_188697555.1">
    <property type="nucleotide sequence ID" value="NZ_BMLS01000006.1"/>
</dbReference>
<proteinExistence type="predicted"/>
<evidence type="ECO:0000313" key="3">
    <source>
        <dbReference type="Proteomes" id="UP000606935"/>
    </source>
</evidence>
<dbReference type="InterPro" id="IPR029058">
    <property type="entry name" value="AB_hydrolase_fold"/>
</dbReference>
<organism evidence="2 3">
    <name type="scientific">Bowmanella pacifica</name>
    <dbReference type="NCBI Taxonomy" id="502051"/>
    <lineage>
        <taxon>Bacteria</taxon>
        <taxon>Pseudomonadati</taxon>
        <taxon>Pseudomonadota</taxon>
        <taxon>Gammaproteobacteria</taxon>
        <taxon>Alteromonadales</taxon>
        <taxon>Alteromonadaceae</taxon>
        <taxon>Bowmanella</taxon>
    </lineage>
</organism>
<evidence type="ECO:0000259" key="1">
    <source>
        <dbReference type="Pfam" id="PF12146"/>
    </source>
</evidence>
<protein>
    <submittedName>
        <fullName evidence="2">Osmotically inducible protein C</fullName>
    </submittedName>
</protein>
<dbReference type="EMBL" id="BMLS01000006">
    <property type="protein sequence ID" value="GGO72961.1"/>
    <property type="molecule type" value="Genomic_DNA"/>
</dbReference>